<proteinExistence type="predicted"/>
<comment type="caution">
    <text evidence="2">The sequence shown here is derived from an EMBL/GenBank/DDBJ whole genome shotgun (WGS) entry which is preliminary data.</text>
</comment>
<sequence length="290" mass="32410">MLFHHSSLLSVLSYTPLKCVFQFVHLREVPTSCYAYLIFLHFCFPSLSLCLKEKRRYCTTASMRCSRVWWQRSQAPSSSSLLSVVSALTAPPTNTTFTGLLDHPQVPVTSLPFIPPPRWAAELSRRLQRRFPGTAQAHHTRYLQSFIHPSFTTEEGVSGTMRALSPLGEAVLLSVVSTWVVSALEGLRPHEVTSLLSYLLSDASLSRTLREAWELESMILTDASAELFSKEKPMSSKGLVQWLATSSTVPDPYAAECVKSLVGVVLLERNYAAAELFCRDHILPYICVVQ</sequence>
<organism evidence="2 3">
    <name type="scientific">Strigomonas culicis</name>
    <dbReference type="NCBI Taxonomy" id="28005"/>
    <lineage>
        <taxon>Eukaryota</taxon>
        <taxon>Discoba</taxon>
        <taxon>Euglenozoa</taxon>
        <taxon>Kinetoplastea</taxon>
        <taxon>Metakinetoplastina</taxon>
        <taxon>Trypanosomatida</taxon>
        <taxon>Trypanosomatidae</taxon>
        <taxon>Strigomonadinae</taxon>
        <taxon>Strigomonas</taxon>
    </lineage>
</organism>
<dbReference type="InterPro" id="IPR000999">
    <property type="entry name" value="RNase_III_dom"/>
</dbReference>
<dbReference type="InterPro" id="IPR036389">
    <property type="entry name" value="RNase_III_sf"/>
</dbReference>
<keyword evidence="3" id="KW-1185">Reference proteome</keyword>
<feature type="domain" description="RNase III" evidence="1">
    <location>
        <begin position="120"/>
        <end position="270"/>
    </location>
</feature>
<evidence type="ECO:0000313" key="3">
    <source>
        <dbReference type="Proteomes" id="UP000015354"/>
    </source>
</evidence>
<dbReference type="GO" id="GO:0006396">
    <property type="term" value="P:RNA processing"/>
    <property type="evidence" value="ECO:0007669"/>
    <property type="project" value="InterPro"/>
</dbReference>
<evidence type="ECO:0000313" key="2">
    <source>
        <dbReference type="EMBL" id="EPY24260.1"/>
    </source>
</evidence>
<dbReference type="EMBL" id="ATMH01007269">
    <property type="protein sequence ID" value="EPY24260.1"/>
    <property type="molecule type" value="Genomic_DNA"/>
</dbReference>
<reference evidence="2 3" key="1">
    <citation type="journal article" date="2013" name="PLoS ONE">
        <title>Predicting the Proteins of Angomonas deanei, Strigomonas culicis and Their Respective Endosymbionts Reveals New Aspects of the Trypanosomatidae Family.</title>
        <authorList>
            <person name="Motta M.C."/>
            <person name="Martins A.C."/>
            <person name="de Souza S.S."/>
            <person name="Catta-Preta C.M."/>
            <person name="Silva R."/>
            <person name="Klein C.C."/>
            <person name="de Almeida L.G."/>
            <person name="de Lima Cunha O."/>
            <person name="Ciapina L.P."/>
            <person name="Brocchi M."/>
            <person name="Colabardini A.C."/>
            <person name="de Araujo Lima B."/>
            <person name="Machado C.R."/>
            <person name="de Almeida Soares C.M."/>
            <person name="Probst C.M."/>
            <person name="de Menezes C.B."/>
            <person name="Thompson C.E."/>
            <person name="Bartholomeu D.C."/>
            <person name="Gradia D.F."/>
            <person name="Pavoni D.P."/>
            <person name="Grisard E.C."/>
            <person name="Fantinatti-Garboggini F."/>
            <person name="Marchini F.K."/>
            <person name="Rodrigues-Luiz G.F."/>
            <person name="Wagner G."/>
            <person name="Goldman G.H."/>
            <person name="Fietto J.L."/>
            <person name="Elias M.C."/>
            <person name="Goldman M.H."/>
            <person name="Sagot M.F."/>
            <person name="Pereira M."/>
            <person name="Stoco P.H."/>
            <person name="de Mendonca-Neto R.P."/>
            <person name="Teixeira S.M."/>
            <person name="Maciel T.E."/>
            <person name="de Oliveira Mendes T.A."/>
            <person name="Urmenyi T.P."/>
            <person name="de Souza W."/>
            <person name="Schenkman S."/>
            <person name="de Vasconcelos A.T."/>
        </authorList>
    </citation>
    <scope>NUCLEOTIDE SEQUENCE [LARGE SCALE GENOMIC DNA]</scope>
</reference>
<gene>
    <name evidence="2" type="ORF">STCU_07269</name>
</gene>
<accession>S9VM22</accession>
<dbReference type="Proteomes" id="UP000015354">
    <property type="component" value="Unassembled WGS sequence"/>
</dbReference>
<protein>
    <recommendedName>
        <fullName evidence="1">RNase III domain-containing protein</fullName>
    </recommendedName>
</protein>
<evidence type="ECO:0000259" key="1">
    <source>
        <dbReference type="PROSITE" id="PS50142"/>
    </source>
</evidence>
<dbReference type="Gene3D" id="1.10.1520.10">
    <property type="entry name" value="Ribonuclease III domain"/>
    <property type="match status" value="1"/>
</dbReference>
<dbReference type="PROSITE" id="PS50142">
    <property type="entry name" value="RNASE_3_2"/>
    <property type="match status" value="1"/>
</dbReference>
<dbReference type="GO" id="GO:0004525">
    <property type="term" value="F:ribonuclease III activity"/>
    <property type="evidence" value="ECO:0007669"/>
    <property type="project" value="InterPro"/>
</dbReference>
<dbReference type="SUPFAM" id="SSF69065">
    <property type="entry name" value="RNase III domain-like"/>
    <property type="match status" value="1"/>
</dbReference>
<name>S9VM22_9TRYP</name>
<dbReference type="OrthoDB" id="67027at2759"/>
<dbReference type="AlphaFoldDB" id="S9VM22"/>